<dbReference type="OMA" id="TEIECKG"/>
<dbReference type="Gene3D" id="3.30.710.10">
    <property type="entry name" value="Potassium Channel Kv1.1, Chain A"/>
    <property type="match status" value="1"/>
</dbReference>
<evidence type="ECO:0000256" key="1">
    <source>
        <dbReference type="ARBA" id="ARBA00022441"/>
    </source>
</evidence>
<evidence type="ECO:0000313" key="5">
    <source>
        <dbReference type="Proteomes" id="UP001149090"/>
    </source>
</evidence>
<evidence type="ECO:0000256" key="2">
    <source>
        <dbReference type="ARBA" id="ARBA00022737"/>
    </source>
</evidence>
<sequence>MEFVRKITCEKIKTENNTTPRSNQSSCFVDGKLYTFGGRCTKLRVNTLDCFDFETKKWTEIECKGVAPEPRSAHTLNYYNNKLYVFGGLNKSHEEIGDLFCFDLKTKKWERLPNCPVIICDHAAVFYGPLLICYGSEPMNQKRDTAGDILVFDTNKLLWSSIATPQEEKSSEDYPKRLLTSHTLNLFSDSLYLYGGTTQTDFEDSNCLFKFDLLTRKWSNITDDKHPNWPISRFGHTICNLFDNLILFSGFHSNMPHDELSCYDFHSNKWFPLKYEGDKITARLRHNCVIKSPTELVIFGGFDNDYLEDIYVLKFHLDSFLQDLVEFLQNQNFCDSEIISRDHKKIKFHKVIIESRLNGKTMNDFISKASVLSANAIQYIIEYLYTGILHSINVELQEKELMTQFFQFFSIEPYAPNQIQKLKDDFTRLYDGLQNDPTTNFTLKCEDQKFHVHQEFLALRSGLFRGMFECVTDSSHEVSDYSQRTPAAIQALLRFIYTDKIDHITQDIAFELIDAIEFYDLNPNSNLIRVFEKMEKEK</sequence>
<dbReference type="SMART" id="SM00612">
    <property type="entry name" value="Kelch"/>
    <property type="match status" value="2"/>
</dbReference>
<proteinExistence type="predicted"/>
<keyword evidence="2" id="KW-0677">Repeat</keyword>
<accession>A0A9Q0R9A5</accession>
<dbReference type="InterPro" id="IPR015915">
    <property type="entry name" value="Kelch-typ_b-propeller"/>
</dbReference>
<dbReference type="PANTHER" id="PTHR46376:SF1">
    <property type="entry name" value="LEUCINE-ZIPPER-LIKE TRANSCRIPTIONAL REGULATOR 1"/>
    <property type="match status" value="1"/>
</dbReference>
<dbReference type="Pfam" id="PF24681">
    <property type="entry name" value="Kelch_KLHDC2_KLHL20_DRC7"/>
    <property type="match status" value="2"/>
</dbReference>
<evidence type="ECO:0000259" key="3">
    <source>
        <dbReference type="PROSITE" id="PS50097"/>
    </source>
</evidence>
<dbReference type="GO" id="GO:0005794">
    <property type="term" value="C:Golgi apparatus"/>
    <property type="evidence" value="ECO:0007669"/>
    <property type="project" value="TreeGrafter"/>
</dbReference>
<gene>
    <name evidence="4" type="ORF">M0811_09806</name>
</gene>
<dbReference type="Proteomes" id="UP001149090">
    <property type="component" value="Unassembled WGS sequence"/>
</dbReference>
<dbReference type="SUPFAM" id="SSF117281">
    <property type="entry name" value="Kelch motif"/>
    <property type="match status" value="2"/>
</dbReference>
<dbReference type="PANTHER" id="PTHR46376">
    <property type="entry name" value="LEUCINE-ZIPPER-LIKE TRANSCRIPTIONAL REGULATOR 1"/>
    <property type="match status" value="1"/>
</dbReference>
<dbReference type="Gene3D" id="2.120.10.80">
    <property type="entry name" value="Kelch-type beta propeller"/>
    <property type="match status" value="2"/>
</dbReference>
<name>A0A9Q0R9A5_ANAIG</name>
<keyword evidence="5" id="KW-1185">Reference proteome</keyword>
<dbReference type="InterPro" id="IPR011333">
    <property type="entry name" value="SKP1/BTB/POZ_sf"/>
</dbReference>
<dbReference type="AlphaFoldDB" id="A0A9Q0R9A5"/>
<organism evidence="4 5">
    <name type="scientific">Anaeramoeba ignava</name>
    <name type="common">Anaerobic marine amoeba</name>
    <dbReference type="NCBI Taxonomy" id="1746090"/>
    <lineage>
        <taxon>Eukaryota</taxon>
        <taxon>Metamonada</taxon>
        <taxon>Anaeramoebidae</taxon>
        <taxon>Anaeramoeba</taxon>
    </lineage>
</organism>
<feature type="domain" description="BTB" evidence="3">
    <location>
        <begin position="439"/>
        <end position="505"/>
    </location>
</feature>
<protein>
    <recommendedName>
        <fullName evidence="3">BTB domain-containing protein</fullName>
    </recommendedName>
</protein>
<dbReference type="EMBL" id="JAPDFW010000084">
    <property type="protein sequence ID" value="KAJ5071907.1"/>
    <property type="molecule type" value="Genomic_DNA"/>
</dbReference>
<dbReference type="SMART" id="SM00225">
    <property type="entry name" value="BTB"/>
    <property type="match status" value="1"/>
</dbReference>
<dbReference type="InterPro" id="IPR051568">
    <property type="entry name" value="LZTR1/Attractin"/>
</dbReference>
<dbReference type="CDD" id="cd18186">
    <property type="entry name" value="BTB_POZ_ZBTB_KLHL-like"/>
    <property type="match status" value="1"/>
</dbReference>
<dbReference type="Pfam" id="PF00651">
    <property type="entry name" value="BTB"/>
    <property type="match status" value="1"/>
</dbReference>
<comment type="caution">
    <text evidence="4">The sequence shown here is derived from an EMBL/GenBank/DDBJ whole genome shotgun (WGS) entry which is preliminary data.</text>
</comment>
<dbReference type="OrthoDB" id="10251809at2759"/>
<evidence type="ECO:0000313" key="4">
    <source>
        <dbReference type="EMBL" id="KAJ5071907.1"/>
    </source>
</evidence>
<dbReference type="PROSITE" id="PS50097">
    <property type="entry name" value="BTB"/>
    <property type="match status" value="1"/>
</dbReference>
<dbReference type="InterPro" id="IPR006652">
    <property type="entry name" value="Kelch_1"/>
</dbReference>
<dbReference type="SUPFAM" id="SSF54695">
    <property type="entry name" value="POZ domain"/>
    <property type="match status" value="2"/>
</dbReference>
<reference evidence="4" key="1">
    <citation type="submission" date="2022-10" db="EMBL/GenBank/DDBJ databases">
        <title>Novel sulphate-reducing endosymbionts in the free-living metamonad Anaeramoeba.</title>
        <authorList>
            <person name="Jerlstrom-Hultqvist J."/>
            <person name="Cepicka I."/>
            <person name="Gallot-Lavallee L."/>
            <person name="Salas-Leiva D."/>
            <person name="Curtis B.A."/>
            <person name="Zahonova K."/>
            <person name="Pipaliya S."/>
            <person name="Dacks J."/>
            <person name="Roger A.J."/>
        </authorList>
    </citation>
    <scope>NUCLEOTIDE SEQUENCE</scope>
    <source>
        <strain evidence="4">BMAN</strain>
    </source>
</reference>
<dbReference type="InterPro" id="IPR000210">
    <property type="entry name" value="BTB/POZ_dom"/>
</dbReference>
<keyword evidence="1" id="KW-0880">Kelch repeat</keyword>